<proteinExistence type="predicted"/>
<accession>A0A6V7UQF3</accession>
<name>A0A6V7UQF3_MELEN</name>
<organism evidence="1 2">
    <name type="scientific">Meloidogyne enterolobii</name>
    <name type="common">Root-knot nematode worm</name>
    <name type="synonym">Meloidogyne mayaguensis</name>
    <dbReference type="NCBI Taxonomy" id="390850"/>
    <lineage>
        <taxon>Eukaryota</taxon>
        <taxon>Metazoa</taxon>
        <taxon>Ecdysozoa</taxon>
        <taxon>Nematoda</taxon>
        <taxon>Chromadorea</taxon>
        <taxon>Rhabditida</taxon>
        <taxon>Tylenchina</taxon>
        <taxon>Tylenchomorpha</taxon>
        <taxon>Tylenchoidea</taxon>
        <taxon>Meloidogynidae</taxon>
        <taxon>Meloidogyninae</taxon>
        <taxon>Meloidogyne</taxon>
    </lineage>
</organism>
<evidence type="ECO:0000313" key="1">
    <source>
        <dbReference type="EMBL" id="CAD2161942.1"/>
    </source>
</evidence>
<dbReference type="OrthoDB" id="24683at2759"/>
<reference evidence="1 2" key="1">
    <citation type="submission" date="2020-08" db="EMBL/GenBank/DDBJ databases">
        <authorList>
            <person name="Koutsovoulos G."/>
            <person name="Danchin GJ E."/>
        </authorList>
    </citation>
    <scope>NUCLEOTIDE SEQUENCE [LARGE SCALE GENOMIC DNA]</scope>
</reference>
<dbReference type="EMBL" id="CAJEWN010000089">
    <property type="protein sequence ID" value="CAD2161942.1"/>
    <property type="molecule type" value="Genomic_DNA"/>
</dbReference>
<protein>
    <submittedName>
        <fullName evidence="1">Uncharacterized protein</fullName>
    </submittedName>
</protein>
<dbReference type="AlphaFoldDB" id="A0A6V7UQF3"/>
<gene>
    <name evidence="1" type="ORF">MENT_LOCUS15124</name>
</gene>
<dbReference type="Proteomes" id="UP000580250">
    <property type="component" value="Unassembled WGS sequence"/>
</dbReference>
<sequence>MAERIAAKKICPQKILSTEIFCRILFSKKLPKNFLSTKFVRKYYPQFSHNYIFFFSSKFSGTNIPSFLSILVNGCLTSSNNWPLSLIAAGPVYYKTTKNLAKFSQTEQISILTIGRDKEECVSRQAEIFTILKNFLEKILKEGELEVSVKQPENLQLWERSSLIINRGFDESGDVKISQIASFSNIGDYISRRAHVVFDTGKKNNKNLEIDKNPNYAQMAFTTINLDNLIKCF</sequence>
<comment type="caution">
    <text evidence="1">The sequence shown here is derived from an EMBL/GenBank/DDBJ whole genome shotgun (WGS) entry which is preliminary data.</text>
</comment>
<evidence type="ECO:0000313" key="2">
    <source>
        <dbReference type="Proteomes" id="UP000580250"/>
    </source>
</evidence>